<evidence type="ECO:0000313" key="3">
    <source>
        <dbReference type="Proteomes" id="UP001148312"/>
    </source>
</evidence>
<dbReference type="Pfam" id="PF07426">
    <property type="entry name" value="Dynactin_p22"/>
    <property type="match status" value="1"/>
</dbReference>
<dbReference type="GO" id="GO:0005869">
    <property type="term" value="C:dynactin complex"/>
    <property type="evidence" value="ECO:0007669"/>
    <property type="project" value="InterPro"/>
</dbReference>
<dbReference type="InterPro" id="IPR009991">
    <property type="entry name" value="DCTN3"/>
</dbReference>
<comment type="caution">
    <text evidence="2">The sequence shown here is derived from an EMBL/GenBank/DDBJ whole genome shotgun (WGS) entry which is preliminary data.</text>
</comment>
<feature type="coiled-coil region" evidence="1">
    <location>
        <begin position="47"/>
        <end position="74"/>
    </location>
</feature>
<sequence length="212" mass="23982">MSHGSEEVASATIELLEARLARLSYLLTGNTDWTGTPSGPQKPASLDDTVSRRLIRLERELEKLSRAVPAVRDLIQLHDRFPDLFNPTPPRDIPEHLSPRTLASIVLSYATAFPETASRLTSLNDLPIPDATTSASLIAMQPRLDRMAQTQEEQAATLSELRVRTARVLQRWYEVGVMGSGECWAEWEGRLEGLEREVRRREVIREKRENEI</sequence>
<evidence type="ECO:0000256" key="1">
    <source>
        <dbReference type="SAM" id="Coils"/>
    </source>
</evidence>
<protein>
    <recommendedName>
        <fullName evidence="4">Nuclear distribution protein RO10</fullName>
    </recommendedName>
</protein>
<keyword evidence="1" id="KW-0175">Coiled coil</keyword>
<dbReference type="GeneID" id="81620107"/>
<name>A0A9W9XLE1_9EURO</name>
<dbReference type="RefSeq" id="XP_056794151.1">
    <property type="nucleotide sequence ID" value="XM_056929858.1"/>
</dbReference>
<reference evidence="2" key="2">
    <citation type="journal article" date="2023" name="IMA Fungus">
        <title>Comparative genomic study of the Penicillium genus elucidates a diverse pangenome and 15 lateral gene transfer events.</title>
        <authorList>
            <person name="Petersen C."/>
            <person name="Sorensen T."/>
            <person name="Nielsen M.R."/>
            <person name="Sondergaard T.E."/>
            <person name="Sorensen J.L."/>
            <person name="Fitzpatrick D.A."/>
            <person name="Frisvad J.C."/>
            <person name="Nielsen K.L."/>
        </authorList>
    </citation>
    <scope>NUCLEOTIDE SEQUENCE</scope>
    <source>
        <strain evidence="2">IBT 30728</strain>
    </source>
</reference>
<organism evidence="2 3">
    <name type="scientific">Penicillium diatomitis</name>
    <dbReference type="NCBI Taxonomy" id="2819901"/>
    <lineage>
        <taxon>Eukaryota</taxon>
        <taxon>Fungi</taxon>
        <taxon>Dikarya</taxon>
        <taxon>Ascomycota</taxon>
        <taxon>Pezizomycotina</taxon>
        <taxon>Eurotiomycetes</taxon>
        <taxon>Eurotiomycetidae</taxon>
        <taxon>Eurotiales</taxon>
        <taxon>Aspergillaceae</taxon>
        <taxon>Penicillium</taxon>
    </lineage>
</organism>
<accession>A0A9W9XLE1</accession>
<reference evidence="2" key="1">
    <citation type="submission" date="2022-12" db="EMBL/GenBank/DDBJ databases">
        <authorList>
            <person name="Petersen C."/>
        </authorList>
    </citation>
    <scope>NUCLEOTIDE SEQUENCE</scope>
    <source>
        <strain evidence="2">IBT 30728</strain>
    </source>
</reference>
<dbReference type="EMBL" id="JAPWDQ010000001">
    <property type="protein sequence ID" value="KAJ5495138.1"/>
    <property type="molecule type" value="Genomic_DNA"/>
</dbReference>
<keyword evidence="3" id="KW-1185">Reference proteome</keyword>
<proteinExistence type="predicted"/>
<dbReference type="GO" id="GO:0061640">
    <property type="term" value="P:cytoskeleton-dependent cytokinesis"/>
    <property type="evidence" value="ECO:0007669"/>
    <property type="project" value="InterPro"/>
</dbReference>
<dbReference type="AlphaFoldDB" id="A0A9W9XLE1"/>
<dbReference type="Proteomes" id="UP001148312">
    <property type="component" value="Unassembled WGS sequence"/>
</dbReference>
<gene>
    <name evidence="2" type="ORF">N7539_000254</name>
</gene>
<evidence type="ECO:0008006" key="4">
    <source>
        <dbReference type="Google" id="ProtNLM"/>
    </source>
</evidence>
<evidence type="ECO:0000313" key="2">
    <source>
        <dbReference type="EMBL" id="KAJ5495138.1"/>
    </source>
</evidence>